<keyword evidence="2" id="KW-1185">Reference proteome</keyword>
<dbReference type="EMBL" id="CP007142">
    <property type="protein sequence ID" value="AJQ92637.1"/>
    <property type="molecule type" value="Genomic_DNA"/>
</dbReference>
<evidence type="ECO:0000313" key="1">
    <source>
        <dbReference type="EMBL" id="AJQ92637.1"/>
    </source>
</evidence>
<accession>A0A0C5VDN1</accession>
<sequence>MSVRKLYVLVDQINSVSIGLKTDKTYQYSRSGNHGKKRWLRIYGEQ</sequence>
<organism evidence="1 2">
    <name type="scientific">Gynuella sunshinyii YC6258</name>
    <dbReference type="NCBI Taxonomy" id="1445510"/>
    <lineage>
        <taxon>Bacteria</taxon>
        <taxon>Pseudomonadati</taxon>
        <taxon>Pseudomonadota</taxon>
        <taxon>Gammaproteobacteria</taxon>
        <taxon>Oceanospirillales</taxon>
        <taxon>Saccharospirillaceae</taxon>
        <taxon>Gynuella</taxon>
    </lineage>
</organism>
<name>A0A0C5VDN1_9GAMM</name>
<dbReference type="KEGG" id="gsn:YC6258_00587"/>
<dbReference type="Proteomes" id="UP000032266">
    <property type="component" value="Chromosome"/>
</dbReference>
<dbReference type="HOGENOM" id="CLU_3184275_0_0_6"/>
<dbReference type="AlphaFoldDB" id="A0A0C5VDN1"/>
<proteinExistence type="predicted"/>
<protein>
    <submittedName>
        <fullName evidence="1">Uncharacterized protein</fullName>
    </submittedName>
</protein>
<gene>
    <name evidence="1" type="ORF">YC6258_00587</name>
</gene>
<reference evidence="1 2" key="1">
    <citation type="submission" date="2014-01" db="EMBL/GenBank/DDBJ databases">
        <title>Full genme sequencing of cellulolytic bacterium Gynuella sunshinyii YC6258T gen. nov., sp. nov.</title>
        <authorList>
            <person name="Khan H."/>
            <person name="Chung E.J."/>
            <person name="Chung Y.R."/>
        </authorList>
    </citation>
    <scope>NUCLEOTIDE SEQUENCE [LARGE SCALE GENOMIC DNA]</scope>
    <source>
        <strain evidence="1 2">YC6258</strain>
    </source>
</reference>
<evidence type="ECO:0000313" key="2">
    <source>
        <dbReference type="Proteomes" id="UP000032266"/>
    </source>
</evidence>